<gene>
    <name evidence="1" type="ORF">tloyanaT_21050</name>
</gene>
<comment type="caution">
    <text evidence="1">The sequence shown here is derived from an EMBL/GenBank/DDBJ whole genome shotgun (WGS) entry which is preliminary data.</text>
</comment>
<evidence type="ECO:0000313" key="2">
    <source>
        <dbReference type="Proteomes" id="UP001157134"/>
    </source>
</evidence>
<proteinExistence type="predicted"/>
<reference evidence="1 2" key="1">
    <citation type="submission" date="2023-03" db="EMBL/GenBank/DDBJ databases">
        <title>Thalassotalea loyana LMG 22536T draft genome sequence.</title>
        <authorList>
            <person name="Sawabe T."/>
        </authorList>
    </citation>
    <scope>NUCLEOTIDE SEQUENCE [LARGE SCALE GENOMIC DNA]</scope>
    <source>
        <strain evidence="1 2">LMG 22536</strain>
    </source>
</reference>
<accession>A0ABQ6HCM7</accession>
<dbReference type="EMBL" id="BSSV01000004">
    <property type="protein sequence ID" value="GLX85853.1"/>
    <property type="molecule type" value="Genomic_DNA"/>
</dbReference>
<sequence length="57" mass="6938">MDELNNKYKYLKNKCLNSKTFDEKQKYMNLLSKVHNQIIEDELKEREVSRLSNRGLF</sequence>
<organism evidence="1 2">
    <name type="scientific">Thalassotalea loyana</name>
    <dbReference type="NCBI Taxonomy" id="280483"/>
    <lineage>
        <taxon>Bacteria</taxon>
        <taxon>Pseudomonadati</taxon>
        <taxon>Pseudomonadota</taxon>
        <taxon>Gammaproteobacteria</taxon>
        <taxon>Alteromonadales</taxon>
        <taxon>Colwelliaceae</taxon>
        <taxon>Thalassotalea</taxon>
    </lineage>
</organism>
<name>A0ABQ6HCM7_9GAMM</name>
<dbReference type="Proteomes" id="UP001157134">
    <property type="component" value="Unassembled WGS sequence"/>
</dbReference>
<evidence type="ECO:0000313" key="1">
    <source>
        <dbReference type="EMBL" id="GLX85853.1"/>
    </source>
</evidence>
<evidence type="ECO:0008006" key="3">
    <source>
        <dbReference type="Google" id="ProtNLM"/>
    </source>
</evidence>
<keyword evidence="2" id="KW-1185">Reference proteome</keyword>
<protein>
    <recommendedName>
        <fullName evidence="3">Lacal_2735 family protein</fullName>
    </recommendedName>
</protein>